<proteinExistence type="predicted"/>
<dbReference type="EMBL" id="VZSG01000082">
    <property type="protein sequence ID" value="NWX83871.1"/>
    <property type="molecule type" value="Genomic_DNA"/>
</dbReference>
<reference evidence="3 4" key="1">
    <citation type="submission" date="2019-09" db="EMBL/GenBank/DDBJ databases">
        <title>Bird 10,000 Genomes (B10K) Project - Family phase.</title>
        <authorList>
            <person name="Zhang G."/>
        </authorList>
    </citation>
    <scope>NUCLEOTIDE SEQUENCE [LARGE SCALE GENOMIC DNA]</scope>
    <source>
        <strain evidence="3">B10K-MSB-04</strain>
    </source>
</reference>
<protein>
    <submittedName>
        <fullName evidence="3">AKND1 protein</fullName>
    </submittedName>
</protein>
<accession>A0A7K6ZJF5</accession>
<dbReference type="InterPro" id="IPR022150">
    <property type="entry name" value="AKNA_dom"/>
</dbReference>
<comment type="caution">
    <text evidence="3">The sequence shown here is derived from an EMBL/GenBank/DDBJ whole genome shotgun (WGS) entry which is preliminary data.</text>
</comment>
<dbReference type="PANTHER" id="PTHR21510:SF16">
    <property type="entry name" value="PROTEIN AKNAD1"/>
    <property type="match status" value="1"/>
</dbReference>
<dbReference type="AlphaFoldDB" id="A0A7K6ZJF5"/>
<evidence type="ECO:0000256" key="1">
    <source>
        <dbReference type="SAM" id="Coils"/>
    </source>
</evidence>
<keyword evidence="1" id="KW-0175">Coiled coil</keyword>
<evidence type="ECO:0000313" key="4">
    <source>
        <dbReference type="Proteomes" id="UP000538817"/>
    </source>
</evidence>
<organism evidence="3 4">
    <name type="scientific">Nothoprocta pentlandii</name>
    <dbReference type="NCBI Taxonomy" id="2585814"/>
    <lineage>
        <taxon>Eukaryota</taxon>
        <taxon>Metazoa</taxon>
        <taxon>Chordata</taxon>
        <taxon>Craniata</taxon>
        <taxon>Vertebrata</taxon>
        <taxon>Euteleostomi</taxon>
        <taxon>Archelosauria</taxon>
        <taxon>Archosauria</taxon>
        <taxon>Dinosauria</taxon>
        <taxon>Saurischia</taxon>
        <taxon>Theropoda</taxon>
        <taxon>Coelurosauria</taxon>
        <taxon>Aves</taxon>
        <taxon>Palaeognathae</taxon>
        <taxon>Tinamiformes</taxon>
        <taxon>Tinamidae</taxon>
        <taxon>Nothoprocta</taxon>
    </lineage>
</organism>
<name>A0A7K6ZJF5_9AVES</name>
<feature type="coiled-coil region" evidence="1">
    <location>
        <begin position="142"/>
        <end position="169"/>
    </location>
</feature>
<evidence type="ECO:0000313" key="3">
    <source>
        <dbReference type="EMBL" id="NWX83871.1"/>
    </source>
</evidence>
<feature type="non-terminal residue" evidence="3">
    <location>
        <position position="287"/>
    </location>
</feature>
<gene>
    <name evidence="3" type="primary">Aknad1</name>
    <name evidence="3" type="ORF">NOTPEN_R14331</name>
</gene>
<evidence type="ECO:0000259" key="2">
    <source>
        <dbReference type="Pfam" id="PF12443"/>
    </source>
</evidence>
<dbReference type="Proteomes" id="UP000538817">
    <property type="component" value="Unassembled WGS sequence"/>
</dbReference>
<dbReference type="InterPro" id="IPR052655">
    <property type="entry name" value="AKNA_Centrosome-Trans_reg"/>
</dbReference>
<sequence>ILPPYFLAVYKTLTEHADTQNHIDQLRFNPKVLSQSAFPNPSVAMYSGGSEVSSGVFALHSPMLDLSETGLQCGAMVSTLPSAGTVEAHCLDPSSLLPELTPGEKMTQILKEQTAQLKKKVEDFSQHKIQETFFLQDKYLVLNDLKRCLDALEQNYLTAKEEHHNLQLQNNKDKSINVGKFDPERKVEGEIFGLGMLLEEIHEEPDDTKCSSPPLLTPYESAHSSYSLWEGSGNSSIIEAPERTAAETAFLYKNNKEKNLSHTTDAIPRTNHEFSLEADKHNPYLCV</sequence>
<dbReference type="Pfam" id="PF12443">
    <property type="entry name" value="AKNA"/>
    <property type="match status" value="1"/>
</dbReference>
<feature type="domain" description="AKNA" evidence="2">
    <location>
        <begin position="73"/>
        <end position="144"/>
    </location>
</feature>
<feature type="non-terminal residue" evidence="3">
    <location>
        <position position="1"/>
    </location>
</feature>
<keyword evidence="4" id="KW-1185">Reference proteome</keyword>
<dbReference type="PANTHER" id="PTHR21510">
    <property type="entry name" value="AKNA DOMAIN-CONTAINING PROTEIN"/>
    <property type="match status" value="1"/>
</dbReference>